<protein>
    <submittedName>
        <fullName evidence="1">Uncharacterized protein</fullName>
    </submittedName>
</protein>
<name>A0A382GLC5_9ZZZZ</name>
<dbReference type="AlphaFoldDB" id="A0A382GLC5"/>
<proteinExistence type="predicted"/>
<evidence type="ECO:0000313" key="1">
    <source>
        <dbReference type="EMBL" id="SVB75930.1"/>
    </source>
</evidence>
<dbReference type="EMBL" id="UINC01056190">
    <property type="protein sequence ID" value="SVB75930.1"/>
    <property type="molecule type" value="Genomic_DNA"/>
</dbReference>
<accession>A0A382GLC5</accession>
<organism evidence="1">
    <name type="scientific">marine metagenome</name>
    <dbReference type="NCBI Taxonomy" id="408172"/>
    <lineage>
        <taxon>unclassified sequences</taxon>
        <taxon>metagenomes</taxon>
        <taxon>ecological metagenomes</taxon>
    </lineage>
</organism>
<reference evidence="1" key="1">
    <citation type="submission" date="2018-05" db="EMBL/GenBank/DDBJ databases">
        <authorList>
            <person name="Lanie J.A."/>
            <person name="Ng W.-L."/>
            <person name="Kazmierczak K.M."/>
            <person name="Andrzejewski T.M."/>
            <person name="Davidsen T.M."/>
            <person name="Wayne K.J."/>
            <person name="Tettelin H."/>
            <person name="Glass J.I."/>
            <person name="Rusch D."/>
            <person name="Podicherti R."/>
            <person name="Tsui H.-C.T."/>
            <person name="Winkler M.E."/>
        </authorList>
    </citation>
    <scope>NUCLEOTIDE SEQUENCE</scope>
</reference>
<sequence length="110" mass="11937">MNEGHRLSIREANKNIPGSISIRIPNKHAIELNPTCLGIFNPLTGQQEPDFTIASLSLAEVLVAVITPLLATDQVEVVAPATWTTTQTTFDESYVALKSDISIPAKHGMR</sequence>
<gene>
    <name evidence="1" type="ORF">METZ01_LOCUS228784</name>
</gene>